<organism evidence="2 3">
    <name type="scientific">Kineosporia corallincola</name>
    <dbReference type="NCBI Taxonomy" id="2835133"/>
    <lineage>
        <taxon>Bacteria</taxon>
        <taxon>Bacillati</taxon>
        <taxon>Actinomycetota</taxon>
        <taxon>Actinomycetes</taxon>
        <taxon>Kineosporiales</taxon>
        <taxon>Kineosporiaceae</taxon>
        <taxon>Kineosporia</taxon>
    </lineage>
</organism>
<dbReference type="InterPro" id="IPR036291">
    <property type="entry name" value="NAD(P)-bd_dom_sf"/>
</dbReference>
<feature type="domain" description="RmlD-like substrate binding" evidence="1">
    <location>
        <begin position="1"/>
        <end position="266"/>
    </location>
</feature>
<dbReference type="Pfam" id="PF04321">
    <property type="entry name" value="RmlD_sub_bind"/>
    <property type="match status" value="1"/>
</dbReference>
<proteinExistence type="predicted"/>
<dbReference type="InterPro" id="IPR029903">
    <property type="entry name" value="RmlD-like-bd"/>
</dbReference>
<dbReference type="SUPFAM" id="SSF51735">
    <property type="entry name" value="NAD(P)-binding Rossmann-fold domains"/>
    <property type="match status" value="1"/>
</dbReference>
<evidence type="ECO:0000313" key="3">
    <source>
        <dbReference type="Proteomes" id="UP001197247"/>
    </source>
</evidence>
<accession>A0ABS5TSG8</accession>
<name>A0ABS5TSG8_9ACTN</name>
<reference evidence="2 3" key="1">
    <citation type="submission" date="2021-05" db="EMBL/GenBank/DDBJ databases">
        <title>Kineosporia and Streptomyces sp. nov. two new marine actinobacteria isolated from Coral.</title>
        <authorList>
            <person name="Buangrab K."/>
            <person name="Sutthacheep M."/>
            <person name="Yeemin T."/>
            <person name="Harunari E."/>
            <person name="Igarashi Y."/>
            <person name="Kanchanasin P."/>
            <person name="Tanasupawat S."/>
            <person name="Phongsopitanun W."/>
        </authorList>
    </citation>
    <scope>NUCLEOTIDE SEQUENCE [LARGE SCALE GENOMIC DNA]</scope>
    <source>
        <strain evidence="2 3">J2-2</strain>
    </source>
</reference>
<dbReference type="Proteomes" id="UP001197247">
    <property type="component" value="Unassembled WGS sequence"/>
</dbReference>
<comment type="caution">
    <text evidence="2">The sequence shown here is derived from an EMBL/GenBank/DDBJ whole genome shotgun (WGS) entry which is preliminary data.</text>
</comment>
<keyword evidence="3" id="KW-1185">Reference proteome</keyword>
<evidence type="ECO:0000313" key="2">
    <source>
        <dbReference type="EMBL" id="MBT0773744.1"/>
    </source>
</evidence>
<dbReference type="EMBL" id="JAHBAY010000019">
    <property type="protein sequence ID" value="MBT0773744.1"/>
    <property type="molecule type" value="Genomic_DNA"/>
</dbReference>
<sequence length="278" mass="28827">MRLLVVGGSGFLGGEVISQARRAGHRVSGTHFSARPGSFSPRSPDVAWHQLDVTHRERVLALVRELAPDAVINTAYRQADWATTADGAMHVAAASSVVGSRLVHVSSDAIFSGAADRYDEAAAPDPVHAYGAAKAAAELAVRGLDPSAVVARTSLIVGGGASPTERLVHELAAGTRAGTLFTDDVRCAVHVADLAAALLELAADPRAHGIRHLAGEDPVSRYDLGVLIARRDGLDPTALPGGSRRAAGVPGPVDVRLDSTRTQAGLSTRLRGARTFLA</sequence>
<dbReference type="PANTHER" id="PTHR43242">
    <property type="entry name" value="NAD(P)-BINDING ROSSMANN-FOLD SUPERFAMILY PROTEIN"/>
    <property type="match status" value="1"/>
</dbReference>
<protein>
    <submittedName>
        <fullName evidence="2">Sugar nucleotide-binding protein</fullName>
    </submittedName>
</protein>
<dbReference type="PANTHER" id="PTHR43242:SF1">
    <property type="entry name" value="NAD(P)-BINDING ROSSMANN-FOLD SUPERFAMILY PROTEIN"/>
    <property type="match status" value="1"/>
</dbReference>
<dbReference type="RefSeq" id="WP_214160283.1">
    <property type="nucleotide sequence ID" value="NZ_JAHBAY010000019.1"/>
</dbReference>
<evidence type="ECO:0000259" key="1">
    <source>
        <dbReference type="Pfam" id="PF04321"/>
    </source>
</evidence>
<dbReference type="Gene3D" id="3.40.50.720">
    <property type="entry name" value="NAD(P)-binding Rossmann-like Domain"/>
    <property type="match status" value="1"/>
</dbReference>
<gene>
    <name evidence="2" type="ORF">KIH74_32665</name>
</gene>